<accession>A0A8J5KUT8</accession>
<feature type="transmembrane region" description="Helical" evidence="8">
    <location>
        <begin position="173"/>
        <end position="193"/>
    </location>
</feature>
<keyword evidence="12" id="KW-1185">Reference proteome</keyword>
<sequence length="334" mass="36981">MSPFTSFLCLLIRVSSYLLLDEDVVVEISEHELVIIVEEFGAALVEHRTADRDVDFLGDADAGLLRSFLPLARHFGLLHSDERHTEVIPVFITVSSFCCSFSMEYQTNLWDITLGVSLGSATQISMFVVPLCVMVAWITGIKMDLDLNLLETGSLIMAILVIAFTLQDGTSHYLKGLVPLLCYLAIGACFFVFKSPIELYENDSHVSCYVMALFQSQLNEAILREDYGEAAKLKLAITGANIGEVPSPCGQQSSLMSELEDDGLMNDAPLFVEDSEIEPKLEEELHSLLHTLHSHVVEKDTKMLLEYGKVPVSISSTITKLVLPNPEYLDAIVN</sequence>
<gene>
    <name evidence="11" type="ORF">ZIOFF_051679</name>
</gene>
<evidence type="ECO:0000256" key="7">
    <source>
        <dbReference type="ARBA" id="ARBA00023136"/>
    </source>
</evidence>
<evidence type="ECO:0000256" key="9">
    <source>
        <dbReference type="SAM" id="SignalP"/>
    </source>
</evidence>
<keyword evidence="2" id="KW-0813">Transport</keyword>
<keyword evidence="4 8" id="KW-0812">Transmembrane</keyword>
<dbReference type="PANTHER" id="PTHR31503:SF1">
    <property type="entry name" value="VACUOLAR CATION_PROTON EXCHANGER 3"/>
    <property type="match status" value="1"/>
</dbReference>
<dbReference type="InterPro" id="IPR004713">
    <property type="entry name" value="CaH_exchang"/>
</dbReference>
<evidence type="ECO:0000256" key="5">
    <source>
        <dbReference type="ARBA" id="ARBA00022989"/>
    </source>
</evidence>
<proteinExistence type="predicted"/>
<keyword evidence="5 8" id="KW-1133">Transmembrane helix</keyword>
<dbReference type="EMBL" id="JACMSC010000014">
    <property type="protein sequence ID" value="KAG6490383.1"/>
    <property type="molecule type" value="Genomic_DNA"/>
</dbReference>
<evidence type="ECO:0000256" key="6">
    <source>
        <dbReference type="ARBA" id="ARBA00023065"/>
    </source>
</evidence>
<keyword evidence="9" id="KW-0732">Signal</keyword>
<feature type="transmembrane region" description="Helical" evidence="8">
    <location>
        <begin position="112"/>
        <end position="137"/>
    </location>
</feature>
<feature type="transmembrane region" description="Helical" evidence="8">
    <location>
        <begin position="149"/>
        <end position="167"/>
    </location>
</feature>
<dbReference type="GO" id="GO:0015369">
    <property type="term" value="F:calcium:proton antiporter activity"/>
    <property type="evidence" value="ECO:0007669"/>
    <property type="project" value="TreeGrafter"/>
</dbReference>
<evidence type="ECO:0000259" key="10">
    <source>
        <dbReference type="Pfam" id="PF01699"/>
    </source>
</evidence>
<evidence type="ECO:0000256" key="8">
    <source>
        <dbReference type="SAM" id="Phobius"/>
    </source>
</evidence>
<organism evidence="11 12">
    <name type="scientific">Zingiber officinale</name>
    <name type="common">Ginger</name>
    <name type="synonym">Amomum zingiber</name>
    <dbReference type="NCBI Taxonomy" id="94328"/>
    <lineage>
        <taxon>Eukaryota</taxon>
        <taxon>Viridiplantae</taxon>
        <taxon>Streptophyta</taxon>
        <taxon>Embryophyta</taxon>
        <taxon>Tracheophyta</taxon>
        <taxon>Spermatophyta</taxon>
        <taxon>Magnoliopsida</taxon>
        <taxon>Liliopsida</taxon>
        <taxon>Zingiberales</taxon>
        <taxon>Zingiberaceae</taxon>
        <taxon>Zingiber</taxon>
    </lineage>
</organism>
<keyword evidence="3" id="KW-0050">Antiport</keyword>
<keyword evidence="6" id="KW-0406">Ion transport</keyword>
<dbReference type="GO" id="GO:0006874">
    <property type="term" value="P:intracellular calcium ion homeostasis"/>
    <property type="evidence" value="ECO:0007669"/>
    <property type="project" value="TreeGrafter"/>
</dbReference>
<reference evidence="11 12" key="1">
    <citation type="submission" date="2020-08" db="EMBL/GenBank/DDBJ databases">
        <title>Plant Genome Project.</title>
        <authorList>
            <person name="Zhang R.-G."/>
        </authorList>
    </citation>
    <scope>NUCLEOTIDE SEQUENCE [LARGE SCALE GENOMIC DNA]</scope>
    <source>
        <tissue evidence="11">Rhizome</tissue>
    </source>
</reference>
<evidence type="ECO:0000256" key="2">
    <source>
        <dbReference type="ARBA" id="ARBA00022448"/>
    </source>
</evidence>
<dbReference type="GO" id="GO:0012505">
    <property type="term" value="C:endomembrane system"/>
    <property type="evidence" value="ECO:0007669"/>
    <property type="project" value="UniProtKB-SubCell"/>
</dbReference>
<dbReference type="InterPro" id="IPR004837">
    <property type="entry name" value="NaCa_Exmemb"/>
</dbReference>
<comment type="caution">
    <text evidence="11">The sequence shown here is derived from an EMBL/GenBank/DDBJ whole genome shotgun (WGS) entry which is preliminary data.</text>
</comment>
<keyword evidence="7 8" id="KW-0472">Membrane</keyword>
<dbReference type="AlphaFoldDB" id="A0A8J5KUT8"/>
<evidence type="ECO:0000256" key="1">
    <source>
        <dbReference type="ARBA" id="ARBA00004127"/>
    </source>
</evidence>
<evidence type="ECO:0000313" key="11">
    <source>
        <dbReference type="EMBL" id="KAG6490383.1"/>
    </source>
</evidence>
<dbReference type="Proteomes" id="UP000734854">
    <property type="component" value="Unassembled WGS sequence"/>
</dbReference>
<dbReference type="GO" id="GO:0009705">
    <property type="term" value="C:plant-type vacuole membrane"/>
    <property type="evidence" value="ECO:0007669"/>
    <property type="project" value="TreeGrafter"/>
</dbReference>
<feature type="domain" description="Sodium/calcium exchanger membrane region" evidence="10">
    <location>
        <begin position="108"/>
        <end position="186"/>
    </location>
</feature>
<protein>
    <recommendedName>
        <fullName evidence="10">Sodium/calcium exchanger membrane region domain-containing protein</fullName>
    </recommendedName>
</protein>
<dbReference type="PANTHER" id="PTHR31503">
    <property type="entry name" value="VACUOLAR CALCIUM ION TRANSPORTER"/>
    <property type="match status" value="1"/>
</dbReference>
<comment type="subcellular location">
    <subcellularLocation>
        <location evidence="1">Endomembrane system</location>
        <topology evidence="1">Multi-pass membrane protein</topology>
    </subcellularLocation>
</comment>
<evidence type="ECO:0000256" key="3">
    <source>
        <dbReference type="ARBA" id="ARBA00022449"/>
    </source>
</evidence>
<name>A0A8J5KUT8_ZINOF</name>
<feature type="signal peptide" evidence="9">
    <location>
        <begin position="1"/>
        <end position="16"/>
    </location>
</feature>
<evidence type="ECO:0000256" key="4">
    <source>
        <dbReference type="ARBA" id="ARBA00022692"/>
    </source>
</evidence>
<dbReference type="Pfam" id="PF01699">
    <property type="entry name" value="Na_Ca_ex"/>
    <property type="match status" value="1"/>
</dbReference>
<feature type="chain" id="PRO_5035159770" description="Sodium/calcium exchanger membrane region domain-containing protein" evidence="9">
    <location>
        <begin position="17"/>
        <end position="334"/>
    </location>
</feature>
<evidence type="ECO:0000313" key="12">
    <source>
        <dbReference type="Proteomes" id="UP000734854"/>
    </source>
</evidence>